<proteinExistence type="predicted"/>
<reference evidence="2 3" key="1">
    <citation type="journal article" date="2013" name="Nature">
        <title>Insights into bilaterian evolution from three spiralian genomes.</title>
        <authorList>
            <person name="Simakov O."/>
            <person name="Marletaz F."/>
            <person name="Cho S.J."/>
            <person name="Edsinger-Gonzales E."/>
            <person name="Havlak P."/>
            <person name="Hellsten U."/>
            <person name="Kuo D.H."/>
            <person name="Larsson T."/>
            <person name="Lv J."/>
            <person name="Arendt D."/>
            <person name="Savage R."/>
            <person name="Osoegawa K."/>
            <person name="de Jong P."/>
            <person name="Grimwood J."/>
            <person name="Chapman J.A."/>
            <person name="Shapiro H."/>
            <person name="Aerts A."/>
            <person name="Otillar R.P."/>
            <person name="Terry A.Y."/>
            <person name="Boore J.L."/>
            <person name="Grigoriev I.V."/>
            <person name="Lindberg D.R."/>
            <person name="Seaver E.C."/>
            <person name="Weisblat D.A."/>
            <person name="Putnam N.H."/>
            <person name="Rokhsar D.S."/>
        </authorList>
    </citation>
    <scope>NUCLEOTIDE SEQUENCE [LARGE SCALE GENOMIC DNA]</scope>
</reference>
<protein>
    <submittedName>
        <fullName evidence="2">Uncharacterized protein</fullName>
    </submittedName>
</protein>
<name>V4C248_LOTGI</name>
<evidence type="ECO:0000256" key="1">
    <source>
        <dbReference type="SAM" id="MobiDB-lite"/>
    </source>
</evidence>
<evidence type="ECO:0000313" key="3">
    <source>
        <dbReference type="Proteomes" id="UP000030746"/>
    </source>
</evidence>
<sequence length="164" mass="20184">MDVRRKENLEGERGRKERREERRRQRRAEKARRERQRMKDFFRSLEALGSVEEDLEGEERLRKEEEANKRAEAKREERRRMQAWIEEIEVLEEDVGEVVEGEDRERRLNEFEEEEDWSGWERGVVPERVGRRREILGCKELERERERGDEEKESYCCCYGCMIM</sequence>
<dbReference type="GeneID" id="20243911"/>
<feature type="region of interest" description="Disordered" evidence="1">
    <location>
        <begin position="53"/>
        <end position="72"/>
    </location>
</feature>
<keyword evidence="3" id="KW-1185">Reference proteome</keyword>
<feature type="compositionally biased region" description="Basic residues" evidence="1">
    <location>
        <begin position="24"/>
        <end position="35"/>
    </location>
</feature>
<evidence type="ECO:0000313" key="2">
    <source>
        <dbReference type="EMBL" id="ESO95564.1"/>
    </source>
</evidence>
<gene>
    <name evidence="2" type="ORF">LOTGIDRAFT_176668</name>
</gene>
<dbReference type="HOGENOM" id="CLU_1620900_0_0_1"/>
<organism evidence="2 3">
    <name type="scientific">Lottia gigantea</name>
    <name type="common">Giant owl limpet</name>
    <dbReference type="NCBI Taxonomy" id="225164"/>
    <lineage>
        <taxon>Eukaryota</taxon>
        <taxon>Metazoa</taxon>
        <taxon>Spiralia</taxon>
        <taxon>Lophotrochozoa</taxon>
        <taxon>Mollusca</taxon>
        <taxon>Gastropoda</taxon>
        <taxon>Patellogastropoda</taxon>
        <taxon>Lottioidea</taxon>
        <taxon>Lottiidae</taxon>
        <taxon>Lottia</taxon>
    </lineage>
</organism>
<dbReference type="AlphaFoldDB" id="V4C248"/>
<feature type="compositionally biased region" description="Basic and acidic residues" evidence="1">
    <location>
        <begin position="1"/>
        <end position="23"/>
    </location>
</feature>
<accession>V4C248</accession>
<dbReference type="CTD" id="20243911"/>
<dbReference type="RefSeq" id="XP_009053748.1">
    <property type="nucleotide sequence ID" value="XM_009055500.1"/>
</dbReference>
<dbReference type="EMBL" id="KB201640">
    <property type="protein sequence ID" value="ESO95564.1"/>
    <property type="molecule type" value="Genomic_DNA"/>
</dbReference>
<feature type="region of interest" description="Disordered" evidence="1">
    <location>
        <begin position="1"/>
        <end position="35"/>
    </location>
</feature>
<feature type="compositionally biased region" description="Basic and acidic residues" evidence="1">
    <location>
        <begin position="58"/>
        <end position="72"/>
    </location>
</feature>
<dbReference type="KEGG" id="lgi:LOTGIDRAFT_176668"/>
<dbReference type="Proteomes" id="UP000030746">
    <property type="component" value="Unassembled WGS sequence"/>
</dbReference>